<sequence length="850" mass="94025">MGQPPPTQPPQPQADAPGLFNEVIFCIIESDKLSKDEANEIRKKLLNNGATEVELRTNPNYKIPFDPAEVTHVIAADVDFPGQLEVDEAMKPIVTPAWVDTTIAKKRLAHVRPFTPDPQFFFSGVIATVAELPVGDKEAICGGIIAMGGQYNGNLTKFTTHLVALNMDNEKCKSVVAKKLPVKIVLPHWFDDCLKLNRRIDEQPYLLPNPEIERVDSTQPIPLPRGPDLTYAHANSSLSTQVPPSPRPNFNVFTGKRVLLGRDLGINPRLRNVISDIIKQARGEITENVLDAHVYVGQWREGADYITASRRGLYVGNLTWMYWMFAHGKWTSPLRRLLHYPLLKGGIPGFQKLIITVSSYGGDARLYLENLIEASGATFTKSMKAENTHLIAARAHSEKCTAAKEWNINMVNHLWLEESYAKCKVLTVTDPKYTHFPTRTNLMEVVGQTPIDTRTIQQYYEPDDEDTTMGGMSSSDNLEEVPPNGQVKSTSMAVPPKSPVKAKKKTATVSAAHPQFETPSNRGRGLLAQTPSSVTTTGSRRAKEQATARLHDLAPDIALYEKEKKRKGGVLGTGNRRRSTTPTLEAKSHKRAASEIDDELTADEEADTSIDGRGTGSKPKKAKKKVKPTIKLLITGYDGWQVPSREESDKRRLLDLGILCIAEPELCTHLAAPKIVRTRNFVCAIAAAPKIVNISWVKACLDENRIVEAEEYLLDDPEGESRLSINLAESLSRAEKLKGKLLDKYVVYCAPEVKGGFETCAQIIKANGGVCINFKTGKRGANIPEGKPEGGKLVLLSGEAGGDMKLWKPFVKMAKEVGAEPMIYRTDWLLDSAMGQKVVWDERYLVPQMK</sequence>
<dbReference type="Pfam" id="PF16770">
    <property type="entry name" value="RTT107_BRCT_5"/>
    <property type="match status" value="1"/>
</dbReference>
<dbReference type="CDD" id="cd18437">
    <property type="entry name" value="BRCT_BRC1_like_rpt3"/>
    <property type="match status" value="1"/>
</dbReference>
<dbReference type="STRING" id="1051890.A0A3N4LZ98"/>
<dbReference type="InterPro" id="IPR053036">
    <property type="entry name" value="CellCycle_DNARepair_Reg"/>
</dbReference>
<dbReference type="InterPro" id="IPR036420">
    <property type="entry name" value="BRCT_dom_sf"/>
</dbReference>
<feature type="domain" description="BRCT" evidence="2">
    <location>
        <begin position="350"/>
        <end position="433"/>
    </location>
</feature>
<organism evidence="3 4">
    <name type="scientific">Terfezia boudieri ATCC MYA-4762</name>
    <dbReference type="NCBI Taxonomy" id="1051890"/>
    <lineage>
        <taxon>Eukaryota</taxon>
        <taxon>Fungi</taxon>
        <taxon>Dikarya</taxon>
        <taxon>Ascomycota</taxon>
        <taxon>Pezizomycotina</taxon>
        <taxon>Pezizomycetes</taxon>
        <taxon>Pezizales</taxon>
        <taxon>Pezizaceae</taxon>
        <taxon>Terfezia</taxon>
    </lineage>
</organism>
<dbReference type="GO" id="GO:1990683">
    <property type="term" value="P:DNA double-strand break attachment to nuclear envelope"/>
    <property type="evidence" value="ECO:0007669"/>
    <property type="project" value="TreeGrafter"/>
</dbReference>
<dbReference type="Pfam" id="PF12738">
    <property type="entry name" value="PTCB-BRCT"/>
    <property type="match status" value="2"/>
</dbReference>
<reference evidence="3 4" key="1">
    <citation type="journal article" date="2018" name="Nat. Ecol. Evol.">
        <title>Pezizomycetes genomes reveal the molecular basis of ectomycorrhizal truffle lifestyle.</title>
        <authorList>
            <person name="Murat C."/>
            <person name="Payen T."/>
            <person name="Noel B."/>
            <person name="Kuo A."/>
            <person name="Morin E."/>
            <person name="Chen J."/>
            <person name="Kohler A."/>
            <person name="Krizsan K."/>
            <person name="Balestrini R."/>
            <person name="Da Silva C."/>
            <person name="Montanini B."/>
            <person name="Hainaut M."/>
            <person name="Levati E."/>
            <person name="Barry K.W."/>
            <person name="Belfiori B."/>
            <person name="Cichocki N."/>
            <person name="Clum A."/>
            <person name="Dockter R.B."/>
            <person name="Fauchery L."/>
            <person name="Guy J."/>
            <person name="Iotti M."/>
            <person name="Le Tacon F."/>
            <person name="Lindquist E.A."/>
            <person name="Lipzen A."/>
            <person name="Malagnac F."/>
            <person name="Mello A."/>
            <person name="Molinier V."/>
            <person name="Miyauchi S."/>
            <person name="Poulain J."/>
            <person name="Riccioni C."/>
            <person name="Rubini A."/>
            <person name="Sitrit Y."/>
            <person name="Splivallo R."/>
            <person name="Traeger S."/>
            <person name="Wang M."/>
            <person name="Zifcakova L."/>
            <person name="Wipf D."/>
            <person name="Zambonelli A."/>
            <person name="Paolocci F."/>
            <person name="Nowrousian M."/>
            <person name="Ottonello S."/>
            <person name="Baldrian P."/>
            <person name="Spatafora J.W."/>
            <person name="Henrissat B."/>
            <person name="Nagy L.G."/>
            <person name="Aury J.M."/>
            <person name="Wincker P."/>
            <person name="Grigoriev I.V."/>
            <person name="Bonfante P."/>
            <person name="Martin F.M."/>
        </authorList>
    </citation>
    <scope>NUCLEOTIDE SEQUENCE [LARGE SCALE GENOMIC DNA]</scope>
    <source>
        <strain evidence="3 4">ATCC MYA-4762</strain>
    </source>
</reference>
<dbReference type="GO" id="GO:0006302">
    <property type="term" value="P:double-strand break repair"/>
    <property type="evidence" value="ECO:0007669"/>
    <property type="project" value="TreeGrafter"/>
</dbReference>
<dbReference type="GO" id="GO:0005634">
    <property type="term" value="C:nucleus"/>
    <property type="evidence" value="ECO:0007669"/>
    <property type="project" value="TreeGrafter"/>
</dbReference>
<dbReference type="PROSITE" id="PS50172">
    <property type="entry name" value="BRCT"/>
    <property type="match status" value="4"/>
</dbReference>
<feature type="compositionally biased region" description="Acidic residues" evidence="1">
    <location>
        <begin position="595"/>
        <end position="608"/>
    </location>
</feature>
<evidence type="ECO:0000313" key="3">
    <source>
        <dbReference type="EMBL" id="RPB28246.1"/>
    </source>
</evidence>
<dbReference type="CDD" id="cd18436">
    <property type="entry name" value="BRCT_BRC1_like_rpt2"/>
    <property type="match status" value="1"/>
</dbReference>
<evidence type="ECO:0000259" key="2">
    <source>
        <dbReference type="PROSITE" id="PS50172"/>
    </source>
</evidence>
<dbReference type="PANTHER" id="PTHR47667">
    <property type="entry name" value="REGULATOR OF TY1 TRANSPOSITION PROTEIN 107"/>
    <property type="match status" value="1"/>
</dbReference>
<accession>A0A3N4LZ98</accession>
<feature type="region of interest" description="Disordered" evidence="1">
    <location>
        <begin position="564"/>
        <end position="623"/>
    </location>
</feature>
<dbReference type="CDD" id="cd18438">
    <property type="entry name" value="BRCT_BRC1_like_rpt4"/>
    <property type="match status" value="1"/>
</dbReference>
<dbReference type="FunCoup" id="A0A3N4LZ98">
    <property type="interactions" value="45"/>
</dbReference>
<dbReference type="EMBL" id="ML121529">
    <property type="protein sequence ID" value="RPB28246.1"/>
    <property type="molecule type" value="Genomic_DNA"/>
</dbReference>
<dbReference type="SMART" id="SM00292">
    <property type="entry name" value="BRCT"/>
    <property type="match status" value="5"/>
</dbReference>
<dbReference type="SUPFAM" id="SSF52113">
    <property type="entry name" value="BRCT domain"/>
    <property type="match status" value="4"/>
</dbReference>
<feature type="domain" description="BRCT" evidence="2">
    <location>
        <begin position="15"/>
        <end position="116"/>
    </location>
</feature>
<dbReference type="OrthoDB" id="342264at2759"/>
<keyword evidence="4" id="KW-1185">Reference proteome</keyword>
<dbReference type="GO" id="GO:0035361">
    <property type="term" value="C:Cul8-RING ubiquitin ligase complex"/>
    <property type="evidence" value="ECO:0007669"/>
    <property type="project" value="TreeGrafter"/>
</dbReference>
<dbReference type="CDD" id="cd17743">
    <property type="entry name" value="BRCT_BRC1_like_rpt5"/>
    <property type="match status" value="1"/>
</dbReference>
<dbReference type="PANTHER" id="PTHR47667:SF1">
    <property type="entry name" value="REGULATOR OF TY1 TRANSPOSITION PROTEIN 107"/>
    <property type="match status" value="1"/>
</dbReference>
<feature type="region of interest" description="Disordered" evidence="1">
    <location>
        <begin position="464"/>
        <end position="548"/>
    </location>
</feature>
<feature type="compositionally biased region" description="Polar residues" evidence="1">
    <location>
        <begin position="529"/>
        <end position="539"/>
    </location>
</feature>
<dbReference type="Gene3D" id="3.40.50.10190">
    <property type="entry name" value="BRCT domain"/>
    <property type="match status" value="5"/>
</dbReference>
<dbReference type="Proteomes" id="UP000267821">
    <property type="component" value="Unassembled WGS sequence"/>
</dbReference>
<gene>
    <name evidence="3" type="ORF">L211DRAFT_777442</name>
</gene>
<dbReference type="AlphaFoldDB" id="A0A3N4LZ98"/>
<dbReference type="InterPro" id="IPR001357">
    <property type="entry name" value="BRCT_dom"/>
</dbReference>
<feature type="domain" description="BRCT" evidence="2">
    <location>
        <begin position="117"/>
        <end position="207"/>
    </location>
</feature>
<dbReference type="CDD" id="cd18439">
    <property type="entry name" value="BRCT_BRC1_like_rpt6"/>
    <property type="match status" value="1"/>
</dbReference>
<dbReference type="FunFam" id="3.40.50.10190:FF:000048">
    <property type="entry name" value="DNA repair protein Rtt107"/>
    <property type="match status" value="1"/>
</dbReference>
<dbReference type="InParanoid" id="A0A3N4LZ98"/>
<name>A0A3N4LZ98_9PEZI</name>
<evidence type="ECO:0000256" key="1">
    <source>
        <dbReference type="SAM" id="MobiDB-lite"/>
    </source>
</evidence>
<feature type="domain" description="BRCT" evidence="2">
    <location>
        <begin position="668"/>
        <end position="714"/>
    </location>
</feature>
<evidence type="ECO:0000313" key="4">
    <source>
        <dbReference type="Proteomes" id="UP000267821"/>
    </source>
</evidence>
<protein>
    <submittedName>
        <fullName evidence="3">BRCT domain-containing protein</fullName>
    </submittedName>
</protein>
<proteinExistence type="predicted"/>